<dbReference type="SUPFAM" id="SSF47336">
    <property type="entry name" value="ACP-like"/>
    <property type="match status" value="1"/>
</dbReference>
<evidence type="ECO:0000313" key="11">
    <source>
        <dbReference type="EMBL" id="MFC6506035.1"/>
    </source>
</evidence>
<dbReference type="InterPro" id="IPR016036">
    <property type="entry name" value="Malonyl_transacylase_ACP-bd"/>
</dbReference>
<keyword evidence="5" id="KW-0045">Antibiotic biosynthesis</keyword>
<dbReference type="SUPFAM" id="SSF51735">
    <property type="entry name" value="NAD(P)-binding Rossmann-fold domains"/>
    <property type="match status" value="2"/>
</dbReference>
<dbReference type="PROSITE" id="PS52004">
    <property type="entry name" value="KS3_2"/>
    <property type="match status" value="1"/>
</dbReference>
<dbReference type="InterPro" id="IPR036736">
    <property type="entry name" value="ACP-like_sf"/>
</dbReference>
<dbReference type="InterPro" id="IPR036291">
    <property type="entry name" value="NAD(P)-bd_dom_sf"/>
</dbReference>
<dbReference type="SMART" id="SM00823">
    <property type="entry name" value="PKS_PP"/>
    <property type="match status" value="1"/>
</dbReference>
<dbReference type="Pfam" id="PF08659">
    <property type="entry name" value="KR"/>
    <property type="match status" value="1"/>
</dbReference>
<name>A0ABW1Y631_STRPL</name>
<evidence type="ECO:0000313" key="12">
    <source>
        <dbReference type="Proteomes" id="UP001596321"/>
    </source>
</evidence>
<feature type="compositionally biased region" description="Basic and acidic residues" evidence="8">
    <location>
        <begin position="478"/>
        <end position="487"/>
    </location>
</feature>
<dbReference type="SUPFAM" id="SSF101173">
    <property type="entry name" value="Docking domain B of the erythromycin polyketide synthase (DEBS)"/>
    <property type="match status" value="1"/>
</dbReference>
<comment type="cofactor">
    <cofactor evidence="1">
        <name>pantetheine 4'-phosphate</name>
        <dbReference type="ChEBI" id="CHEBI:47942"/>
    </cofactor>
</comment>
<feature type="compositionally biased region" description="Acidic residues" evidence="8">
    <location>
        <begin position="467"/>
        <end position="477"/>
    </location>
</feature>
<dbReference type="InterPro" id="IPR016039">
    <property type="entry name" value="Thiolase-like"/>
</dbReference>
<dbReference type="PANTHER" id="PTHR43775">
    <property type="entry name" value="FATTY ACID SYNTHASE"/>
    <property type="match status" value="1"/>
</dbReference>
<dbReference type="SMART" id="SM00827">
    <property type="entry name" value="PKS_AT"/>
    <property type="match status" value="1"/>
</dbReference>
<dbReference type="Pfam" id="PF00109">
    <property type="entry name" value="ketoacyl-synt"/>
    <property type="match status" value="1"/>
</dbReference>
<dbReference type="Gene3D" id="3.30.70.3290">
    <property type="match status" value="1"/>
</dbReference>
<dbReference type="SMART" id="SM00825">
    <property type="entry name" value="PKS_KS"/>
    <property type="match status" value="1"/>
</dbReference>
<dbReference type="InterPro" id="IPR020841">
    <property type="entry name" value="PKS_Beta-ketoAc_synthase_dom"/>
</dbReference>
<comment type="caution">
    <text evidence="11">The sequence shown here is derived from an EMBL/GenBank/DDBJ whole genome shotgun (WGS) entry which is preliminary data.</text>
</comment>
<dbReference type="CDD" id="cd08952">
    <property type="entry name" value="KR_1_SDR_x"/>
    <property type="match status" value="1"/>
</dbReference>
<dbReference type="SUPFAM" id="SSF55048">
    <property type="entry name" value="Probable ACP-binding domain of malonyl-CoA ACP transacylase"/>
    <property type="match status" value="1"/>
</dbReference>
<dbReference type="InterPro" id="IPR036299">
    <property type="entry name" value="Polyketide_synth_docking_sf"/>
</dbReference>
<dbReference type="InterPro" id="IPR009081">
    <property type="entry name" value="PP-bd_ACP"/>
</dbReference>
<dbReference type="InterPro" id="IPR032821">
    <property type="entry name" value="PKS_assoc"/>
</dbReference>
<feature type="region of interest" description="Disordered" evidence="8">
    <location>
        <begin position="466"/>
        <end position="489"/>
    </location>
</feature>
<feature type="compositionally biased region" description="Low complexity" evidence="8">
    <location>
        <begin position="993"/>
        <end position="1007"/>
    </location>
</feature>
<evidence type="ECO:0000259" key="9">
    <source>
        <dbReference type="PROSITE" id="PS50075"/>
    </source>
</evidence>
<keyword evidence="2" id="KW-0596">Phosphopantetheine</keyword>
<dbReference type="PANTHER" id="PTHR43775:SF51">
    <property type="entry name" value="INACTIVE PHENOLPHTHIOCEROL SYNTHESIS POLYKETIDE SYNTHASE TYPE I PKS1-RELATED"/>
    <property type="match status" value="1"/>
</dbReference>
<reference evidence="12" key="1">
    <citation type="journal article" date="2019" name="Int. J. Syst. Evol. Microbiol.">
        <title>The Global Catalogue of Microorganisms (GCM) 10K type strain sequencing project: providing services to taxonomists for standard genome sequencing and annotation.</title>
        <authorList>
            <consortium name="The Broad Institute Genomics Platform"/>
            <consortium name="The Broad Institute Genome Sequencing Center for Infectious Disease"/>
            <person name="Wu L."/>
            <person name="Ma J."/>
        </authorList>
    </citation>
    <scope>NUCLEOTIDE SEQUENCE [LARGE SCALE GENOMIC DNA]</scope>
    <source>
        <strain evidence="12">JCM 4504</strain>
    </source>
</reference>
<dbReference type="SMART" id="SM00822">
    <property type="entry name" value="PKS_KR"/>
    <property type="match status" value="1"/>
</dbReference>
<evidence type="ECO:0000256" key="5">
    <source>
        <dbReference type="ARBA" id="ARBA00023194"/>
    </source>
</evidence>
<evidence type="ECO:0000256" key="8">
    <source>
        <dbReference type="SAM" id="MobiDB-lite"/>
    </source>
</evidence>
<feature type="domain" description="Carrier" evidence="9">
    <location>
        <begin position="1460"/>
        <end position="1534"/>
    </location>
</feature>
<dbReference type="InterPro" id="IPR015083">
    <property type="entry name" value="NorB/c/GfsB-D-like_docking"/>
</dbReference>
<dbReference type="Pfam" id="PF00698">
    <property type="entry name" value="Acyl_transf_1"/>
    <property type="match status" value="1"/>
</dbReference>
<dbReference type="InterPro" id="IPR014031">
    <property type="entry name" value="Ketoacyl_synth_C"/>
</dbReference>
<dbReference type="CDD" id="cd00833">
    <property type="entry name" value="PKS"/>
    <property type="match status" value="1"/>
</dbReference>
<dbReference type="Proteomes" id="UP001596321">
    <property type="component" value="Unassembled WGS sequence"/>
</dbReference>
<keyword evidence="4" id="KW-0808">Transferase</keyword>
<feature type="domain" description="Ketosynthase family 3 (KS3)" evidence="10">
    <location>
        <begin position="40"/>
        <end position="467"/>
    </location>
</feature>
<dbReference type="InterPro" id="IPR013968">
    <property type="entry name" value="PKS_KR"/>
</dbReference>
<dbReference type="Gene3D" id="3.40.50.720">
    <property type="entry name" value="NAD(P)-binding Rossmann-like Domain"/>
    <property type="match status" value="1"/>
</dbReference>
<dbReference type="InterPro" id="IPR016035">
    <property type="entry name" value="Acyl_Trfase/lysoPLipase"/>
</dbReference>
<dbReference type="InterPro" id="IPR057326">
    <property type="entry name" value="KR_dom"/>
</dbReference>
<protein>
    <submittedName>
        <fullName evidence="11">SDR family NAD(P)-dependent oxidoreductase</fullName>
    </submittedName>
</protein>
<dbReference type="InterPro" id="IPR020806">
    <property type="entry name" value="PKS_PP-bd"/>
</dbReference>
<keyword evidence="7" id="KW-0012">Acyltransferase</keyword>
<evidence type="ECO:0000256" key="2">
    <source>
        <dbReference type="ARBA" id="ARBA00022450"/>
    </source>
</evidence>
<evidence type="ECO:0000256" key="1">
    <source>
        <dbReference type="ARBA" id="ARBA00001957"/>
    </source>
</evidence>
<organism evidence="11 12">
    <name type="scientific">Streptomyces plicatus</name>
    <dbReference type="NCBI Taxonomy" id="1922"/>
    <lineage>
        <taxon>Bacteria</taxon>
        <taxon>Bacillati</taxon>
        <taxon>Actinomycetota</taxon>
        <taxon>Actinomycetes</taxon>
        <taxon>Kitasatosporales</taxon>
        <taxon>Streptomycetaceae</taxon>
        <taxon>Streptomyces</taxon>
        <taxon>Streptomyces rochei group</taxon>
    </lineage>
</organism>
<dbReference type="Gene3D" id="3.40.366.10">
    <property type="entry name" value="Malonyl-Coenzyme A Acyl Carrier Protein, domain 2"/>
    <property type="match status" value="1"/>
</dbReference>
<dbReference type="PROSITE" id="PS50075">
    <property type="entry name" value="CARRIER"/>
    <property type="match status" value="1"/>
</dbReference>
<dbReference type="EMBL" id="JBHSUW010000001">
    <property type="protein sequence ID" value="MFC6506035.1"/>
    <property type="molecule type" value="Genomic_DNA"/>
</dbReference>
<sequence length="1625" mass="171673">MGPMSNETANDEKLRDYLRRATTDLRETRRRLREAEELQHEPIAVVGMGCRMPGGVRTPDELWELIADGRDAMSPFPTDRGWDLDGLHGPDPDTPGASLARAGGFLDDIAHFDATLFGINPREALAMDPQQRLLLELTWESLERAGIDPLSLRDTRTGVFAGAMYHDYNTRPIQVPEDVEGYLMIGNSAAVLSGRVAYAFGFQGPAVTIDTTCSSSLVTIHLACAALRRGECTLAVAGGATVMCAPDVFVEFSRQGALSADGRCKAFSAAADGTGWSEGVGLVLLERLSDARRNGHEVLAVVRGSAVNQDGASNGLTAPNGPAQRRVVEDALLAARVSPDEVDAVEAHGTGTVLGDPIEADALLATYGRDRPHDRAPLWLGSVKSNIGHTQAAAGVAGVIKMVMAMRHGVLPRTLHVEEPSPHVDWSAGAVELLTEAQPWERAGHPRRAGVSSFGISGTNAHVILEEAPDDTSDVPADEGRDTDRTSGRCRTVPWVLSGRTDAALRAQAGRLAEHLAGHPHLEPADVGHTLTTRAAMDRRAVVVGSDREELLRGLAEVASGEQPGDSPVTGRTAFVFSGQGSQRAGMGRELCDAFPVFARALDEVVGALGLPLREVMWEGEGEGLDRTGFTQPALFAYEVALYRLLESWDVRPDMVAGHSVGELTAAHVAGVLSLEDAATLVAARARLMEALPDGGAMIAVQATEDDVRKHLIDGVDIAAVNGPRSVVISGAVEAVTEVAGHFERTTRLKVSHAFHSPLMEPMLDEFRRVASGLTYREPVLPVVSNVTGRLAEPGDLQDPEYWVRHVRGTVRYHDGIGSLVARGVRRFLELGPAPVLTALAADRPETGGAVHIATARSRGGATDSLLRAVGRLHTSGLSPDWNAVFAATGPVQRVPLPTYAFQRKRYWLDVTPGHQDAAAGPEHLRYRVAWHPVVPSDVGRGLQGTWNIVVPATHRDHPLVPALVDAVTRSGGKPSVLVTDTDTDTDPDTDTDTSTGAGADTVTSEGADDTAAGIADAGLDELRGRLGSPAGVLSLLALDDRPHANHAGLTRGLAGTHALVKAVRALAEPAALWCVTSGAVAVHDGEDVRCDQAQVWGTGTVLALDHPDTWGGLIDVPPAEAVAAPELALRIVGLVADPGGEDQLAVRSGGVFGRRLVRAPRPRPGTSGWRPRGTVLVTGGTGALGAHTARWLVRHGARHLLLTSRRGPQAPGAAELAAELTALGAEVTVVACDVTDREAVVALLDHVPDEHPLTAVVHAAGVMPEPVDLTDMAPETFADVSRAKTEGARLLDEVLGDRPLDAFVLYSSGAAVWGSAGQAAYAAGNAHLDALAHRRRARGRAATAIAWGPWRGGMVDAEAEAALRRAGVPPMDPEPALEVLRQALDDDETHLVVGDFDWPRFSAVYAFERARPLLRALPEATGPAGDGTAVPDVRADEGAGGERLSAERLAALPVADQEQTLVELVTEHAAKVLGYDRDEVEPDRAFKDIGFDSMTAVDYRRRLSAALGLDLPATLIFDHATPTALARHLRSELLGPDADPLTAVLTDLDRLEAAAPGLPQEEIDRNRLAARLQALASRLLAGSGSTDTSAPPGDAGDATDVASRLEDADADDVLAFIDKELGVG</sequence>
<accession>A0ABW1Y631</accession>
<gene>
    <name evidence="11" type="ORF">ACFQFF_32430</name>
</gene>
<dbReference type="Pfam" id="PF16197">
    <property type="entry name" value="KAsynt_C_assoc"/>
    <property type="match status" value="1"/>
</dbReference>
<dbReference type="SMART" id="SM01294">
    <property type="entry name" value="PKS_PP_betabranch"/>
    <property type="match status" value="1"/>
</dbReference>
<evidence type="ECO:0000259" key="10">
    <source>
        <dbReference type="PROSITE" id="PS52004"/>
    </source>
</evidence>
<evidence type="ECO:0000256" key="4">
    <source>
        <dbReference type="ARBA" id="ARBA00022679"/>
    </source>
</evidence>
<evidence type="ECO:0000256" key="6">
    <source>
        <dbReference type="ARBA" id="ARBA00023268"/>
    </source>
</evidence>
<proteinExistence type="predicted"/>
<evidence type="ECO:0000256" key="7">
    <source>
        <dbReference type="ARBA" id="ARBA00023315"/>
    </source>
</evidence>
<feature type="compositionally biased region" description="Acidic residues" evidence="8">
    <location>
        <begin position="982"/>
        <end position="992"/>
    </location>
</feature>
<keyword evidence="12" id="KW-1185">Reference proteome</keyword>
<dbReference type="Gene3D" id="1.10.1200.10">
    <property type="entry name" value="ACP-like"/>
    <property type="match status" value="1"/>
</dbReference>
<keyword evidence="3" id="KW-0597">Phosphoprotein</keyword>
<dbReference type="InterPro" id="IPR014030">
    <property type="entry name" value="Ketoacyl_synth_N"/>
</dbReference>
<keyword evidence="6" id="KW-0511">Multifunctional enzyme</keyword>
<dbReference type="Pfam" id="PF02801">
    <property type="entry name" value="Ketoacyl-synt_C"/>
    <property type="match status" value="1"/>
</dbReference>
<feature type="region of interest" description="Disordered" evidence="8">
    <location>
        <begin position="972"/>
        <end position="1007"/>
    </location>
</feature>
<dbReference type="Gene3D" id="3.40.47.10">
    <property type="match status" value="1"/>
</dbReference>
<dbReference type="InterPro" id="IPR014043">
    <property type="entry name" value="Acyl_transferase_dom"/>
</dbReference>
<feature type="region of interest" description="Disordered" evidence="8">
    <location>
        <begin position="1583"/>
        <end position="1602"/>
    </location>
</feature>
<dbReference type="Pfam" id="PF08990">
    <property type="entry name" value="Docking"/>
    <property type="match status" value="1"/>
</dbReference>
<dbReference type="InterPro" id="IPR050091">
    <property type="entry name" value="PKS_NRPS_Biosynth_Enz"/>
</dbReference>
<dbReference type="Pfam" id="PF00550">
    <property type="entry name" value="PP-binding"/>
    <property type="match status" value="1"/>
</dbReference>
<dbReference type="InterPro" id="IPR001227">
    <property type="entry name" value="Ac_transferase_dom_sf"/>
</dbReference>
<dbReference type="SUPFAM" id="SSF52151">
    <property type="entry name" value="FabD/lysophospholipase-like"/>
    <property type="match status" value="1"/>
</dbReference>
<evidence type="ECO:0000256" key="3">
    <source>
        <dbReference type="ARBA" id="ARBA00022553"/>
    </source>
</evidence>
<dbReference type="SUPFAM" id="SSF53901">
    <property type="entry name" value="Thiolase-like"/>
    <property type="match status" value="1"/>
</dbReference>